<gene>
    <name evidence="1" type="ORF">AVEN_264226_1</name>
</gene>
<proteinExistence type="predicted"/>
<reference evidence="1 2" key="1">
    <citation type="journal article" date="2019" name="Sci. Rep.">
        <title>Orb-weaving spider Araneus ventricosus genome elucidates the spidroin gene catalogue.</title>
        <authorList>
            <person name="Kono N."/>
            <person name="Nakamura H."/>
            <person name="Ohtoshi R."/>
            <person name="Moran D.A.P."/>
            <person name="Shinohara A."/>
            <person name="Yoshida Y."/>
            <person name="Fujiwara M."/>
            <person name="Mori M."/>
            <person name="Tomita M."/>
            <person name="Arakawa K."/>
        </authorList>
    </citation>
    <scope>NUCLEOTIDE SEQUENCE [LARGE SCALE GENOMIC DNA]</scope>
</reference>
<dbReference type="Proteomes" id="UP000499080">
    <property type="component" value="Unassembled WGS sequence"/>
</dbReference>
<organism evidence="1 2">
    <name type="scientific">Araneus ventricosus</name>
    <name type="common">Orbweaver spider</name>
    <name type="synonym">Epeira ventricosa</name>
    <dbReference type="NCBI Taxonomy" id="182803"/>
    <lineage>
        <taxon>Eukaryota</taxon>
        <taxon>Metazoa</taxon>
        <taxon>Ecdysozoa</taxon>
        <taxon>Arthropoda</taxon>
        <taxon>Chelicerata</taxon>
        <taxon>Arachnida</taxon>
        <taxon>Araneae</taxon>
        <taxon>Araneomorphae</taxon>
        <taxon>Entelegynae</taxon>
        <taxon>Araneoidea</taxon>
        <taxon>Araneidae</taxon>
        <taxon>Araneus</taxon>
    </lineage>
</organism>
<evidence type="ECO:0000313" key="2">
    <source>
        <dbReference type="Proteomes" id="UP000499080"/>
    </source>
</evidence>
<dbReference type="AlphaFoldDB" id="A0A4Y2J158"/>
<comment type="caution">
    <text evidence="1">The sequence shown here is derived from an EMBL/GenBank/DDBJ whole genome shotgun (WGS) entry which is preliminary data.</text>
</comment>
<name>A0A4Y2J158_ARAVE</name>
<dbReference type="EMBL" id="BGPR01003124">
    <property type="protein sequence ID" value="GBM83981.1"/>
    <property type="molecule type" value="Genomic_DNA"/>
</dbReference>
<protein>
    <submittedName>
        <fullName evidence="1">Uncharacterized protein</fullName>
    </submittedName>
</protein>
<accession>A0A4Y2J158</accession>
<sequence>MNYSSVIRQQDGRITQPQSCAFLHGVDWMRSTLDRRSLSATLVWSVKRYRTLWTPLGLHKAGSFITHLRSSCVVPGTSLGGRLCREKGLKGGTDVTMVFPNSEMSKTWKR</sequence>
<keyword evidence="2" id="KW-1185">Reference proteome</keyword>
<evidence type="ECO:0000313" key="1">
    <source>
        <dbReference type="EMBL" id="GBM83981.1"/>
    </source>
</evidence>